<comment type="caution">
    <text evidence="1">The sequence shown here is derived from an EMBL/GenBank/DDBJ whole genome shotgun (WGS) entry which is preliminary data.</text>
</comment>
<evidence type="ECO:0008006" key="3">
    <source>
        <dbReference type="Google" id="ProtNLM"/>
    </source>
</evidence>
<dbReference type="EMBL" id="JBDJPC010000012">
    <property type="protein sequence ID" value="KAL1489019.1"/>
    <property type="molecule type" value="Genomic_DNA"/>
</dbReference>
<reference evidence="1 2" key="1">
    <citation type="submission" date="2024-05" db="EMBL/GenBank/DDBJ databases">
        <title>Genetic variation in Jamaican populations of the coffee berry borer (Hypothenemus hampei).</title>
        <authorList>
            <person name="Errbii M."/>
            <person name="Myrie A."/>
        </authorList>
    </citation>
    <scope>NUCLEOTIDE SEQUENCE [LARGE SCALE GENOMIC DNA]</scope>
    <source>
        <strain evidence="1">JA-Hopewell-2020-01-JO</strain>
        <tissue evidence="1">Whole body</tissue>
    </source>
</reference>
<keyword evidence="2" id="KW-1185">Reference proteome</keyword>
<protein>
    <recommendedName>
        <fullName evidence="3">Ty3 transposon capsid-like protein domain-containing protein</fullName>
    </recommendedName>
</protein>
<organism evidence="1 2">
    <name type="scientific">Hypothenemus hampei</name>
    <name type="common">Coffee berry borer</name>
    <dbReference type="NCBI Taxonomy" id="57062"/>
    <lineage>
        <taxon>Eukaryota</taxon>
        <taxon>Metazoa</taxon>
        <taxon>Ecdysozoa</taxon>
        <taxon>Arthropoda</taxon>
        <taxon>Hexapoda</taxon>
        <taxon>Insecta</taxon>
        <taxon>Pterygota</taxon>
        <taxon>Neoptera</taxon>
        <taxon>Endopterygota</taxon>
        <taxon>Coleoptera</taxon>
        <taxon>Polyphaga</taxon>
        <taxon>Cucujiformia</taxon>
        <taxon>Curculionidae</taxon>
        <taxon>Scolytinae</taxon>
        <taxon>Hypothenemus</taxon>
    </lineage>
</organism>
<proteinExistence type="predicted"/>
<dbReference type="Proteomes" id="UP001566132">
    <property type="component" value="Unassembled WGS sequence"/>
</dbReference>
<sequence length="219" mass="25294">MEKLIKVLTETVQQMRENAVQPVPSNNAITTIQIPVFNSTSDDLGAAKWVIEIEKLRNTFNWSDFETLSRAATGLMGDAKEWYNTWQPFEKTWENFKTELSDLSSYTRGMDLKQINSVCGLIQQKPIQRIQEFPLNSPKEILGAKVVSGKFGTQVLLELEKSVVFLRKRTTTVLEPHIDELKGNYIIFEGIRKFNNHEQVYFNFLHPWETSELEKGNVH</sequence>
<evidence type="ECO:0000313" key="1">
    <source>
        <dbReference type="EMBL" id="KAL1489019.1"/>
    </source>
</evidence>
<name>A0ABD1E5M6_HYPHA</name>
<dbReference type="AlphaFoldDB" id="A0ABD1E5M6"/>
<gene>
    <name evidence="1" type="ORF">ABEB36_013964</name>
</gene>
<accession>A0ABD1E5M6</accession>
<evidence type="ECO:0000313" key="2">
    <source>
        <dbReference type="Proteomes" id="UP001566132"/>
    </source>
</evidence>